<keyword evidence="11" id="KW-1185">Reference proteome</keyword>
<evidence type="ECO:0000256" key="6">
    <source>
        <dbReference type="ARBA" id="ARBA00022989"/>
    </source>
</evidence>
<evidence type="ECO:0000256" key="2">
    <source>
        <dbReference type="ARBA" id="ARBA00006375"/>
    </source>
</evidence>
<dbReference type="PROSITE" id="PS50920">
    <property type="entry name" value="SOLCAR"/>
    <property type="match status" value="3"/>
</dbReference>
<organism evidence="11 12">
    <name type="scientific">Priapulus caudatus</name>
    <name type="common">Priapulid worm</name>
    <dbReference type="NCBI Taxonomy" id="37621"/>
    <lineage>
        <taxon>Eukaryota</taxon>
        <taxon>Metazoa</taxon>
        <taxon>Ecdysozoa</taxon>
        <taxon>Scalidophora</taxon>
        <taxon>Priapulida</taxon>
        <taxon>Priapulimorpha</taxon>
        <taxon>Priapulimorphida</taxon>
        <taxon>Priapulidae</taxon>
        <taxon>Priapulus</taxon>
    </lineage>
</organism>
<evidence type="ECO:0000256" key="8">
    <source>
        <dbReference type="PROSITE-ProRule" id="PRU00282"/>
    </source>
</evidence>
<evidence type="ECO:0000256" key="10">
    <source>
        <dbReference type="SAM" id="MobiDB-lite"/>
    </source>
</evidence>
<keyword evidence="3 9" id="KW-0813">Transport</keyword>
<dbReference type="Pfam" id="PF00153">
    <property type="entry name" value="Mito_carr"/>
    <property type="match status" value="3"/>
</dbReference>
<feature type="repeat" description="Solcar" evidence="8">
    <location>
        <begin position="82"/>
        <end position="163"/>
    </location>
</feature>
<keyword evidence="6" id="KW-1133">Transmembrane helix</keyword>
<reference evidence="12" key="1">
    <citation type="submission" date="2025-08" db="UniProtKB">
        <authorList>
            <consortium name="RefSeq"/>
        </authorList>
    </citation>
    <scope>IDENTIFICATION</scope>
</reference>
<proteinExistence type="inferred from homology"/>
<dbReference type="GeneID" id="106816416"/>
<feature type="repeat" description="Solcar" evidence="8">
    <location>
        <begin position="1"/>
        <end position="73"/>
    </location>
</feature>
<name>A0ABM1EWE0_PRICU</name>
<sequence>MSILLTMAGGAAGTATDISLFPLDTIKTRLQSSQGFWKSGGFKRLYAGLGPAALGSLPTASAFFCTYETVKALSSLVLPERYMAMGHSSAASCGEVVACLIRVPVEVVKQRAQALHIPSMQILRATLRNEGFGGLYRGYWSTVIREVPFSFIQFPIWELMKVEWAAYQGSEVTPWESAVCGSLSGGISAAVTTPLDVVKTRIMLAEEGTFLASARIDQAMVYVYKQSGGQGLFAGLTPRMMWMSIGGAIFLGVYDLVKQEIKQHTGAGRRREGKHSSGDETSSS</sequence>
<evidence type="ECO:0000313" key="12">
    <source>
        <dbReference type="RefSeq" id="XP_014676511.1"/>
    </source>
</evidence>
<dbReference type="PANTHER" id="PTHR45667">
    <property type="entry name" value="S-ADENOSYLMETHIONINE MITOCHONDRIAL CARRIER PROTEIN"/>
    <property type="match status" value="1"/>
</dbReference>
<keyword evidence="5" id="KW-0677">Repeat</keyword>
<dbReference type="RefSeq" id="XP_014676511.1">
    <property type="nucleotide sequence ID" value="XM_014821025.1"/>
</dbReference>
<keyword evidence="4 8" id="KW-0812">Transmembrane</keyword>
<evidence type="ECO:0000256" key="4">
    <source>
        <dbReference type="ARBA" id="ARBA00022692"/>
    </source>
</evidence>
<evidence type="ECO:0000256" key="9">
    <source>
        <dbReference type="RuleBase" id="RU000488"/>
    </source>
</evidence>
<dbReference type="Proteomes" id="UP000695022">
    <property type="component" value="Unplaced"/>
</dbReference>
<evidence type="ECO:0000256" key="1">
    <source>
        <dbReference type="ARBA" id="ARBA00004141"/>
    </source>
</evidence>
<dbReference type="SUPFAM" id="SSF103506">
    <property type="entry name" value="Mitochondrial carrier"/>
    <property type="match status" value="1"/>
</dbReference>
<comment type="subcellular location">
    <subcellularLocation>
        <location evidence="1">Membrane</location>
        <topology evidence="1">Multi-pass membrane protein</topology>
    </subcellularLocation>
</comment>
<evidence type="ECO:0000256" key="5">
    <source>
        <dbReference type="ARBA" id="ARBA00022737"/>
    </source>
</evidence>
<comment type="similarity">
    <text evidence="2 9">Belongs to the mitochondrial carrier (TC 2.A.29) family.</text>
</comment>
<gene>
    <name evidence="12" type="primary">LOC106816416</name>
</gene>
<dbReference type="InterPro" id="IPR023395">
    <property type="entry name" value="MCP_dom_sf"/>
</dbReference>
<accession>A0ABM1EWE0</accession>
<feature type="repeat" description="Solcar" evidence="8">
    <location>
        <begin position="172"/>
        <end position="260"/>
    </location>
</feature>
<evidence type="ECO:0000256" key="3">
    <source>
        <dbReference type="ARBA" id="ARBA00022448"/>
    </source>
</evidence>
<feature type="region of interest" description="Disordered" evidence="10">
    <location>
        <begin position="264"/>
        <end position="284"/>
    </location>
</feature>
<evidence type="ECO:0000256" key="7">
    <source>
        <dbReference type="ARBA" id="ARBA00023136"/>
    </source>
</evidence>
<protein>
    <submittedName>
        <fullName evidence="12">S-adenosylmethionine mitochondrial carrier protein-like</fullName>
    </submittedName>
</protein>
<dbReference type="Gene3D" id="1.50.40.10">
    <property type="entry name" value="Mitochondrial carrier domain"/>
    <property type="match status" value="1"/>
</dbReference>
<keyword evidence="7 8" id="KW-0472">Membrane</keyword>
<evidence type="ECO:0000313" key="11">
    <source>
        <dbReference type="Proteomes" id="UP000695022"/>
    </source>
</evidence>
<dbReference type="InterPro" id="IPR018108">
    <property type="entry name" value="MCP_transmembrane"/>
</dbReference>